<dbReference type="EMBL" id="CP002453">
    <property type="protein sequence ID" value="ADV48764.1"/>
    <property type="molecule type" value="Genomic_DNA"/>
</dbReference>
<reference evidence="1 2" key="1">
    <citation type="journal article" date="2010" name="Stand. Genomic Sci.">
        <title>Complete genome sequence of Cellulophaga algicola type strain (IC166).</title>
        <authorList>
            <person name="Abt B."/>
            <person name="Lu M."/>
            <person name="Misra M."/>
            <person name="Han C."/>
            <person name="Nolan M."/>
            <person name="Lucas S."/>
            <person name="Hammon N."/>
            <person name="Deshpande S."/>
            <person name="Cheng J.F."/>
            <person name="Tapia R."/>
            <person name="Goodwin L."/>
            <person name="Pitluck S."/>
            <person name="Liolios K."/>
            <person name="Pagani I."/>
            <person name="Ivanova N."/>
            <person name="Mavromatis K."/>
            <person name="Ovchinikova G."/>
            <person name="Pati A."/>
            <person name="Chen A."/>
            <person name="Palaniappan K."/>
            <person name="Land M."/>
            <person name="Hauser L."/>
            <person name="Chang Y.J."/>
            <person name="Jeffries C.D."/>
            <person name="Detter J.C."/>
            <person name="Brambilla E."/>
            <person name="Rohde M."/>
            <person name="Tindall B.J."/>
            <person name="Goker M."/>
            <person name="Woyke T."/>
            <person name="Bristow J."/>
            <person name="Eisen J.A."/>
            <person name="Markowitz V."/>
            <person name="Hugenholtz P."/>
            <person name="Kyrpides N.C."/>
            <person name="Klenk H.P."/>
            <person name="Lapidus A."/>
        </authorList>
    </citation>
    <scope>NUCLEOTIDE SEQUENCE [LARGE SCALE GENOMIC DNA]</scope>
    <source>
        <strain evidence="2">DSM 14237 / IC166 / ACAM 630</strain>
    </source>
</reference>
<accession>E6X9L4</accession>
<sequence length="85" mass="10066">MVISSEELRKHAKLFFLEFKDPRFNLSTIESKALLYVKKNDDFKYKDVVNSSILIDLLSNDYGYIEKDKNNVHYILTQKGLDYLK</sequence>
<keyword evidence="2" id="KW-1185">Reference proteome</keyword>
<evidence type="ECO:0000313" key="2">
    <source>
        <dbReference type="Proteomes" id="UP000008634"/>
    </source>
</evidence>
<dbReference type="Proteomes" id="UP000008634">
    <property type="component" value="Chromosome"/>
</dbReference>
<dbReference type="KEGG" id="cao:Celal_1452"/>
<protein>
    <submittedName>
        <fullName evidence="1">Uncharacterized protein</fullName>
    </submittedName>
</protein>
<dbReference type="AlphaFoldDB" id="E6X9L4"/>
<dbReference type="RefSeq" id="WP_013550245.1">
    <property type="nucleotide sequence ID" value="NC_014934.1"/>
</dbReference>
<gene>
    <name evidence="1" type="ordered locus">Celal_1452</name>
</gene>
<proteinExistence type="predicted"/>
<organism evidence="1 2">
    <name type="scientific">Cellulophaga algicola (strain DSM 14237 / IC166 / ACAM 630)</name>
    <dbReference type="NCBI Taxonomy" id="688270"/>
    <lineage>
        <taxon>Bacteria</taxon>
        <taxon>Pseudomonadati</taxon>
        <taxon>Bacteroidota</taxon>
        <taxon>Flavobacteriia</taxon>
        <taxon>Flavobacteriales</taxon>
        <taxon>Flavobacteriaceae</taxon>
        <taxon>Cellulophaga</taxon>
    </lineage>
</organism>
<name>E6X9L4_CELAD</name>
<dbReference type="HOGENOM" id="CLU_2506663_0_0_10"/>
<evidence type="ECO:0000313" key="1">
    <source>
        <dbReference type="EMBL" id="ADV48764.1"/>
    </source>
</evidence>